<keyword evidence="7" id="KW-1185">Reference proteome</keyword>
<dbReference type="Gene3D" id="1.10.10.60">
    <property type="entry name" value="Homeodomain-like"/>
    <property type="match status" value="1"/>
</dbReference>
<proteinExistence type="predicted"/>
<keyword evidence="2" id="KW-0238">DNA-binding</keyword>
<evidence type="ECO:0000256" key="1">
    <source>
        <dbReference type="ARBA" id="ARBA00023015"/>
    </source>
</evidence>
<dbReference type="InterPro" id="IPR009057">
    <property type="entry name" value="Homeodomain-like_sf"/>
</dbReference>
<dbReference type="InterPro" id="IPR014710">
    <property type="entry name" value="RmlC-like_jellyroll"/>
</dbReference>
<dbReference type="Gene3D" id="2.60.120.10">
    <property type="entry name" value="Jelly Rolls"/>
    <property type="match status" value="1"/>
</dbReference>
<dbReference type="NCBIfam" id="TIGR02297">
    <property type="entry name" value="HpaA"/>
    <property type="match status" value="1"/>
</dbReference>
<dbReference type="SMART" id="SM00342">
    <property type="entry name" value="HTH_ARAC"/>
    <property type="match status" value="1"/>
</dbReference>
<dbReference type="SUPFAM" id="SSF51215">
    <property type="entry name" value="Regulatory protein AraC"/>
    <property type="match status" value="1"/>
</dbReference>
<organism evidence="6 7">
    <name type="scientific">Pseudomonas japonica</name>
    <dbReference type="NCBI Taxonomy" id="256466"/>
    <lineage>
        <taxon>Bacteria</taxon>
        <taxon>Pseudomonadati</taxon>
        <taxon>Pseudomonadota</taxon>
        <taxon>Gammaproteobacteria</taxon>
        <taxon>Pseudomonadales</taxon>
        <taxon>Pseudomonadaceae</taxon>
        <taxon>Pseudomonas</taxon>
    </lineage>
</organism>
<evidence type="ECO:0000256" key="4">
    <source>
        <dbReference type="ARBA" id="ARBA00023163"/>
    </source>
</evidence>
<dbReference type="InterPro" id="IPR003313">
    <property type="entry name" value="AraC-bd"/>
</dbReference>
<dbReference type="Pfam" id="PF12833">
    <property type="entry name" value="HTH_18"/>
    <property type="match status" value="1"/>
</dbReference>
<evidence type="ECO:0000256" key="3">
    <source>
        <dbReference type="ARBA" id="ARBA00023159"/>
    </source>
</evidence>
<dbReference type="Proteomes" id="UP000198407">
    <property type="component" value="Unassembled WGS sequence"/>
</dbReference>
<dbReference type="RefSeq" id="WP_042128804.1">
    <property type="nucleotide sequence ID" value="NZ_FZOL01000022.1"/>
</dbReference>
<evidence type="ECO:0000313" key="7">
    <source>
        <dbReference type="Proteomes" id="UP000198407"/>
    </source>
</evidence>
<evidence type="ECO:0000313" key="6">
    <source>
        <dbReference type="EMBL" id="SNT06099.1"/>
    </source>
</evidence>
<dbReference type="GO" id="GO:0004497">
    <property type="term" value="F:monooxygenase activity"/>
    <property type="evidence" value="ECO:0007669"/>
    <property type="project" value="UniProtKB-KW"/>
</dbReference>
<sequence>MTSTPIPILDLGRDYDQRYADADLHYDAHGHLSAVFGRNVAVHRHDRFFQLHYMTKGQVHVYLDDTPYRLHGPMLFFTPPGIPHAFVTDAECEGHVITLRQPWVWQMFSDGKRAPDPRLEIPLCVSLADLPGELAAEATQIDQLFHLLQREFRADLPGRELNLQALVRLILVTLLRLAGNAQPDWQVNRPDLLLFHRFNLLVEQHFHEHWPMPNYAELLGLTTARLNLVCRRIAQMSAKRVVWERQAQEARRLLLHSGMSINEICYELGFKDPGYFSRFFTQQVGMSPRDYRAENLTKNTSFPA</sequence>
<dbReference type="OrthoDB" id="9814125at2"/>
<dbReference type="GO" id="GO:0003700">
    <property type="term" value="F:DNA-binding transcription factor activity"/>
    <property type="evidence" value="ECO:0007669"/>
    <property type="project" value="InterPro"/>
</dbReference>
<keyword evidence="1" id="KW-0805">Transcription regulation</keyword>
<dbReference type="InterPro" id="IPR018060">
    <property type="entry name" value="HTH_AraC"/>
</dbReference>
<evidence type="ECO:0000256" key="2">
    <source>
        <dbReference type="ARBA" id="ARBA00023125"/>
    </source>
</evidence>
<dbReference type="GO" id="GO:0009893">
    <property type="term" value="P:positive regulation of metabolic process"/>
    <property type="evidence" value="ECO:0007669"/>
    <property type="project" value="UniProtKB-ARBA"/>
</dbReference>
<dbReference type="STRING" id="1215104.GCA_000730585_00922"/>
<dbReference type="EMBL" id="FZOL01000022">
    <property type="protein sequence ID" value="SNT06099.1"/>
    <property type="molecule type" value="Genomic_DNA"/>
</dbReference>
<dbReference type="AlphaFoldDB" id="A0A239JJY4"/>
<dbReference type="PANTHER" id="PTHR43280">
    <property type="entry name" value="ARAC-FAMILY TRANSCRIPTIONAL REGULATOR"/>
    <property type="match status" value="1"/>
</dbReference>
<dbReference type="GO" id="GO:0043565">
    <property type="term" value="F:sequence-specific DNA binding"/>
    <property type="evidence" value="ECO:0007669"/>
    <property type="project" value="InterPro"/>
</dbReference>
<keyword evidence="6" id="KW-0503">Monooxygenase</keyword>
<dbReference type="PROSITE" id="PS00041">
    <property type="entry name" value="HTH_ARAC_FAMILY_1"/>
    <property type="match status" value="1"/>
</dbReference>
<dbReference type="PROSITE" id="PS01124">
    <property type="entry name" value="HTH_ARAC_FAMILY_2"/>
    <property type="match status" value="1"/>
</dbReference>
<protein>
    <submittedName>
        <fullName evidence="6">AraC family transcriptional regulator, 4-hydroxyphenylacetate 3-monooxygenase operon regulatory protein</fullName>
    </submittedName>
</protein>
<dbReference type="SUPFAM" id="SSF46689">
    <property type="entry name" value="Homeodomain-like"/>
    <property type="match status" value="1"/>
</dbReference>
<dbReference type="InterPro" id="IPR011983">
    <property type="entry name" value="HpaA_TReg"/>
</dbReference>
<accession>A0A239JJY4</accession>
<dbReference type="InterPro" id="IPR037923">
    <property type="entry name" value="HTH-like"/>
</dbReference>
<feature type="domain" description="HTH araC/xylS-type" evidence="5">
    <location>
        <begin position="196"/>
        <end position="294"/>
    </location>
</feature>
<reference evidence="7" key="1">
    <citation type="submission" date="2017-06" db="EMBL/GenBank/DDBJ databases">
        <authorList>
            <person name="Varghese N."/>
            <person name="Submissions S."/>
        </authorList>
    </citation>
    <scope>NUCLEOTIDE SEQUENCE [LARGE SCALE GENOMIC DNA]</scope>
    <source>
        <strain evidence="7">DSM 22348</strain>
    </source>
</reference>
<dbReference type="InterPro" id="IPR018062">
    <property type="entry name" value="HTH_AraC-typ_CS"/>
</dbReference>
<dbReference type="PRINTS" id="PR00032">
    <property type="entry name" value="HTHARAC"/>
</dbReference>
<dbReference type="Pfam" id="PF02311">
    <property type="entry name" value="AraC_binding"/>
    <property type="match status" value="1"/>
</dbReference>
<name>A0A239JJY4_9PSED</name>
<keyword evidence="3" id="KW-0010">Activator</keyword>
<keyword evidence="6" id="KW-0560">Oxidoreductase</keyword>
<gene>
    <name evidence="6" type="ORF">SAMN05444352_12294</name>
</gene>
<evidence type="ECO:0000259" key="5">
    <source>
        <dbReference type="PROSITE" id="PS01124"/>
    </source>
</evidence>
<keyword evidence="4" id="KW-0804">Transcription</keyword>
<dbReference type="PANTHER" id="PTHR43280:SF19">
    <property type="entry name" value="4-HYDROXYPHENYLACETATE CATABOLISM PROTEIN"/>
    <property type="match status" value="1"/>
</dbReference>
<dbReference type="InterPro" id="IPR020449">
    <property type="entry name" value="Tscrpt_reg_AraC-type_HTH"/>
</dbReference>